<dbReference type="Gene3D" id="3.30.160.60">
    <property type="entry name" value="Classic Zinc Finger"/>
    <property type="match status" value="1"/>
</dbReference>
<feature type="compositionally biased region" description="Low complexity" evidence="6">
    <location>
        <begin position="137"/>
        <end position="166"/>
    </location>
</feature>
<evidence type="ECO:0008006" key="11">
    <source>
        <dbReference type="Google" id="ProtNLM"/>
    </source>
</evidence>
<dbReference type="InterPro" id="IPR013087">
    <property type="entry name" value="Znf_C2H2_type"/>
</dbReference>
<evidence type="ECO:0000256" key="3">
    <source>
        <dbReference type="ARBA" id="ARBA00023242"/>
    </source>
</evidence>
<dbReference type="PROSITE" id="PS50157">
    <property type="entry name" value="ZINC_FINGER_C2H2_2"/>
    <property type="match status" value="1"/>
</dbReference>
<reference evidence="9 10" key="1">
    <citation type="submission" date="2024-07" db="EMBL/GenBank/DDBJ databases">
        <title>Section-level genome sequencing and comparative genomics of Aspergillus sections Usti and Cavernicolus.</title>
        <authorList>
            <consortium name="Lawrence Berkeley National Laboratory"/>
            <person name="Nybo J.L."/>
            <person name="Vesth T.C."/>
            <person name="Theobald S."/>
            <person name="Frisvad J.C."/>
            <person name="Larsen T.O."/>
            <person name="Kjaerboelling I."/>
            <person name="Rothschild-Mancinelli K."/>
            <person name="Lyhne E.K."/>
            <person name="Kogle M.E."/>
            <person name="Barry K."/>
            <person name="Clum A."/>
            <person name="Na H."/>
            <person name="Ledsgaard L."/>
            <person name="Lin J."/>
            <person name="Lipzen A."/>
            <person name="Kuo A."/>
            <person name="Riley R."/>
            <person name="Mondo S."/>
            <person name="LaButti K."/>
            <person name="Haridas S."/>
            <person name="Pangalinan J."/>
            <person name="Salamov A.A."/>
            <person name="Simmons B.A."/>
            <person name="Magnuson J.K."/>
            <person name="Chen J."/>
            <person name="Drula E."/>
            <person name="Henrissat B."/>
            <person name="Wiebenga A."/>
            <person name="Lubbers R.J."/>
            <person name="Gomes A.C."/>
            <person name="Makela M.R."/>
            <person name="Stajich J."/>
            <person name="Grigoriev I.V."/>
            <person name="Mortensen U.H."/>
            <person name="De vries R.P."/>
            <person name="Baker S.E."/>
            <person name="Andersen M.R."/>
        </authorList>
    </citation>
    <scope>NUCLEOTIDE SEQUENCE [LARGE SCALE GENOMIC DNA]</scope>
    <source>
        <strain evidence="9 10">CBS 600.67</strain>
    </source>
</reference>
<feature type="domain" description="Homeobox" evidence="7">
    <location>
        <begin position="1"/>
        <end position="55"/>
    </location>
</feature>
<dbReference type="SUPFAM" id="SSF57667">
    <property type="entry name" value="beta-beta-alpha zinc fingers"/>
    <property type="match status" value="1"/>
</dbReference>
<keyword evidence="1 5" id="KW-0238">DNA-binding</keyword>
<evidence type="ECO:0000256" key="6">
    <source>
        <dbReference type="SAM" id="MobiDB-lite"/>
    </source>
</evidence>
<dbReference type="PANTHER" id="PTHR11850">
    <property type="entry name" value="HOMEOBOX PROTEIN TRANSCRIPTION FACTORS"/>
    <property type="match status" value="1"/>
</dbReference>
<keyword evidence="3 5" id="KW-0539">Nucleus</keyword>
<keyword evidence="2 5" id="KW-0371">Homeobox</keyword>
<keyword evidence="4" id="KW-0862">Zinc</keyword>
<name>A0ABR4J1W5_9EURO</name>
<dbReference type="InterPro" id="IPR009057">
    <property type="entry name" value="Homeodomain-like_sf"/>
</dbReference>
<dbReference type="Pfam" id="PF03221">
    <property type="entry name" value="HTH_Tnp_Tc5"/>
    <property type="match status" value="1"/>
</dbReference>
<feature type="compositionally biased region" description="Polar residues" evidence="6">
    <location>
        <begin position="111"/>
        <end position="133"/>
    </location>
</feature>
<proteinExistence type="predicted"/>
<dbReference type="PROSITE" id="PS00028">
    <property type="entry name" value="ZINC_FINGER_C2H2_1"/>
    <property type="match status" value="2"/>
</dbReference>
<evidence type="ECO:0000256" key="4">
    <source>
        <dbReference type="PROSITE-ProRule" id="PRU00042"/>
    </source>
</evidence>
<dbReference type="PROSITE" id="PS50071">
    <property type="entry name" value="HOMEOBOX_2"/>
    <property type="match status" value="1"/>
</dbReference>
<dbReference type="CDD" id="cd00086">
    <property type="entry name" value="homeodomain"/>
    <property type="match status" value="1"/>
</dbReference>
<keyword evidence="10" id="KW-1185">Reference proteome</keyword>
<dbReference type="InterPro" id="IPR006600">
    <property type="entry name" value="HTH_CenpB_DNA-bd_dom"/>
</dbReference>
<dbReference type="InterPro" id="IPR017970">
    <property type="entry name" value="Homeobox_CS"/>
</dbReference>
<dbReference type="PROSITE" id="PS00027">
    <property type="entry name" value="HOMEOBOX_1"/>
    <property type="match status" value="1"/>
</dbReference>
<gene>
    <name evidence="9" type="ORF">BDW59DRAFT_168893</name>
</gene>
<comment type="caution">
    <text evidence="9">The sequence shown here is derived from an EMBL/GenBank/DDBJ whole genome shotgun (WGS) entry which is preliminary data.</text>
</comment>
<keyword evidence="4" id="KW-0863">Zinc-finger</keyword>
<evidence type="ECO:0000256" key="5">
    <source>
        <dbReference type="PROSITE-ProRule" id="PRU00108"/>
    </source>
</evidence>
<evidence type="ECO:0000313" key="9">
    <source>
        <dbReference type="EMBL" id="KAL2833852.1"/>
    </source>
</evidence>
<dbReference type="EMBL" id="JBFXLS010000003">
    <property type="protein sequence ID" value="KAL2833852.1"/>
    <property type="molecule type" value="Genomic_DNA"/>
</dbReference>
<evidence type="ECO:0000256" key="1">
    <source>
        <dbReference type="ARBA" id="ARBA00023125"/>
    </source>
</evidence>
<dbReference type="SMART" id="SM00355">
    <property type="entry name" value="ZnF_C2H2"/>
    <property type="match status" value="3"/>
</dbReference>
<organism evidence="9 10">
    <name type="scientific">Aspergillus cavernicola</name>
    <dbReference type="NCBI Taxonomy" id="176166"/>
    <lineage>
        <taxon>Eukaryota</taxon>
        <taxon>Fungi</taxon>
        <taxon>Dikarya</taxon>
        <taxon>Ascomycota</taxon>
        <taxon>Pezizomycotina</taxon>
        <taxon>Eurotiomycetes</taxon>
        <taxon>Eurotiomycetidae</taxon>
        <taxon>Eurotiales</taxon>
        <taxon>Aspergillaceae</taxon>
        <taxon>Aspergillus</taxon>
        <taxon>Aspergillus subgen. Nidulantes</taxon>
    </lineage>
</organism>
<dbReference type="InterPro" id="IPR050224">
    <property type="entry name" value="TALE_homeobox"/>
</dbReference>
<dbReference type="SUPFAM" id="SSF46689">
    <property type="entry name" value="Homeodomain-like"/>
    <property type="match status" value="1"/>
</dbReference>
<protein>
    <recommendedName>
        <fullName evidence="11">Homeobox and C2H2 transcription factor</fullName>
    </recommendedName>
</protein>
<dbReference type="Proteomes" id="UP001610335">
    <property type="component" value="Unassembled WGS sequence"/>
</dbReference>
<feature type="DNA-binding region" description="Homeobox" evidence="5">
    <location>
        <begin position="3"/>
        <end position="56"/>
    </location>
</feature>
<dbReference type="Pfam" id="PF05920">
    <property type="entry name" value="Homeobox_KN"/>
    <property type="match status" value="1"/>
</dbReference>
<evidence type="ECO:0000256" key="2">
    <source>
        <dbReference type="ARBA" id="ARBA00023155"/>
    </source>
</evidence>
<evidence type="ECO:0000313" key="10">
    <source>
        <dbReference type="Proteomes" id="UP001610335"/>
    </source>
</evidence>
<feature type="compositionally biased region" description="Polar residues" evidence="6">
    <location>
        <begin position="185"/>
        <end position="195"/>
    </location>
</feature>
<feature type="domain" description="C2H2-type" evidence="8">
    <location>
        <begin position="203"/>
        <end position="231"/>
    </location>
</feature>
<sequence length="517" mass="58031">MSRATVNILKKWFDQHPERPYPSKEEKLSLAGQTSVTVIQVSNWFANARRRQKYRFTRRGGPLNPAARRGSIELMRHGPTSLLSPLDRWRNSPPEAEAASLDAIMSAVVDSGQTNPSTRNFELQASSESTPYDNRSMDSSNASGSAVSNSPASSAYSFGSHSSNASFTQFYAAGPLRRRRRRTKPTSTLPKNTNPVGRDQRPYQCTFCTDTFRTKYDWTRHEKTLHLSLESYTCSPGGPTYTDSDGSTHCAFCDYPDPSENHLQSHSYDKCQEKPTVVRTFYRKDHLVQHLRLVHGINQLLPAMEGWKSQIDRVNSRCGFCSERFTSWSERNEHIAQHFRAGTLMSDWRGSRGIDPAVALAVENAMPPYLIGIESAAMNPFSATQMTDARLAPDDHTETGNMQRIGVKPTSFEFFTARITEFVREAQIAHETVTDSMIQTQARQIIFGDDDPWNQTPADNSEWLKLFKHGMGLDTVAAPSEEYFERGRAIHAVVVAESGGARRYQALLYGSLFNGST</sequence>
<evidence type="ECO:0000259" key="8">
    <source>
        <dbReference type="PROSITE" id="PS50157"/>
    </source>
</evidence>
<comment type="subcellular location">
    <subcellularLocation>
        <location evidence="5">Nucleus</location>
    </subcellularLocation>
</comment>
<accession>A0ABR4J1W5</accession>
<dbReference type="InterPro" id="IPR008422">
    <property type="entry name" value="KN_HD"/>
</dbReference>
<feature type="region of interest" description="Disordered" evidence="6">
    <location>
        <begin position="111"/>
        <end position="200"/>
    </location>
</feature>
<dbReference type="Gene3D" id="1.10.10.60">
    <property type="entry name" value="Homeodomain-like"/>
    <property type="match status" value="1"/>
</dbReference>
<keyword evidence="4" id="KW-0479">Metal-binding</keyword>
<dbReference type="InterPro" id="IPR036236">
    <property type="entry name" value="Znf_C2H2_sf"/>
</dbReference>
<evidence type="ECO:0000259" key="7">
    <source>
        <dbReference type="PROSITE" id="PS50071"/>
    </source>
</evidence>
<dbReference type="InterPro" id="IPR001356">
    <property type="entry name" value="HD"/>
</dbReference>
<dbReference type="SMART" id="SM00389">
    <property type="entry name" value="HOX"/>
    <property type="match status" value="1"/>
</dbReference>